<sequence length="338" mass="36785">MGRPKKRQRVQEDTGGRADVVVVETGTSNRDSDEVGRLNAFDDVLTPRGGNLQPWVQTMDWNTAGDDAYAMPALTNVSPAGTPPAINLHPELLEATGEETLETRATHNHPPPTMDLTNPTNQPKCACLSTLYLTLSSLETMDPNFPFPFVLQPLRQAMQTATEVLSCPQCPQKFISAIQNTQLAGTLLMSLADRFGKVLEAITTEANRASEAGEGKKFHLADLTTSGGSGTSGLGCATAFSIELSPEEWRPMCKKVVRAEVFGPNDGNGCCNYLIGVVERMESRQEHWHDRKGPDSAQDFPKDKDGVAIGGSNIPREDHVCLKLCAYARKVVAGFDWR</sequence>
<evidence type="ECO:0000313" key="3">
    <source>
        <dbReference type="Proteomes" id="UP001310890"/>
    </source>
</evidence>
<gene>
    <name evidence="2" type="ORF">LTR62_008344</name>
</gene>
<proteinExistence type="predicted"/>
<dbReference type="EMBL" id="JAVRRL010000087">
    <property type="protein sequence ID" value="KAK5108388.1"/>
    <property type="molecule type" value="Genomic_DNA"/>
</dbReference>
<evidence type="ECO:0000256" key="1">
    <source>
        <dbReference type="SAM" id="MobiDB-lite"/>
    </source>
</evidence>
<name>A0AAN7TAP6_9PEZI</name>
<feature type="region of interest" description="Disordered" evidence="1">
    <location>
        <begin position="286"/>
        <end position="306"/>
    </location>
</feature>
<dbReference type="AlphaFoldDB" id="A0AAN7TAP6"/>
<comment type="caution">
    <text evidence="2">The sequence shown here is derived from an EMBL/GenBank/DDBJ whole genome shotgun (WGS) entry which is preliminary data.</text>
</comment>
<protein>
    <submittedName>
        <fullName evidence="2">Uncharacterized protein</fullName>
    </submittedName>
</protein>
<accession>A0AAN7TAP6</accession>
<reference evidence="2" key="1">
    <citation type="submission" date="2023-08" db="EMBL/GenBank/DDBJ databases">
        <title>Black Yeasts Isolated from many extreme environments.</title>
        <authorList>
            <person name="Coleine C."/>
            <person name="Stajich J.E."/>
            <person name="Selbmann L."/>
        </authorList>
    </citation>
    <scope>NUCLEOTIDE SEQUENCE</scope>
    <source>
        <strain evidence="2">CCFEE 5401</strain>
    </source>
</reference>
<organism evidence="2 3">
    <name type="scientific">Meristemomyces frigidus</name>
    <dbReference type="NCBI Taxonomy" id="1508187"/>
    <lineage>
        <taxon>Eukaryota</taxon>
        <taxon>Fungi</taxon>
        <taxon>Dikarya</taxon>
        <taxon>Ascomycota</taxon>
        <taxon>Pezizomycotina</taxon>
        <taxon>Dothideomycetes</taxon>
        <taxon>Dothideomycetidae</taxon>
        <taxon>Mycosphaerellales</taxon>
        <taxon>Teratosphaeriaceae</taxon>
        <taxon>Meristemomyces</taxon>
    </lineage>
</organism>
<dbReference type="Proteomes" id="UP001310890">
    <property type="component" value="Unassembled WGS sequence"/>
</dbReference>
<evidence type="ECO:0000313" key="2">
    <source>
        <dbReference type="EMBL" id="KAK5108388.1"/>
    </source>
</evidence>